<dbReference type="AlphaFoldDB" id="A0A2J7ZYD1"/>
<evidence type="ECO:0000313" key="2">
    <source>
        <dbReference type="EMBL" id="PNH05279.1"/>
    </source>
</evidence>
<keyword evidence="3" id="KW-1185">Reference proteome</keyword>
<comment type="caution">
    <text evidence="2">The sequence shown here is derived from an EMBL/GenBank/DDBJ whole genome shotgun (WGS) entry which is preliminary data.</text>
</comment>
<proteinExistence type="predicted"/>
<dbReference type="Proteomes" id="UP000236333">
    <property type="component" value="Unassembled WGS sequence"/>
</dbReference>
<evidence type="ECO:0000313" key="3">
    <source>
        <dbReference type="Proteomes" id="UP000236333"/>
    </source>
</evidence>
<reference evidence="2 3" key="1">
    <citation type="journal article" date="2017" name="Mol. Biol. Evol.">
        <title>The 4-celled Tetrabaena socialis nuclear genome reveals the essential components for genetic control of cell number at the origin of multicellularity in the volvocine lineage.</title>
        <authorList>
            <person name="Featherston J."/>
            <person name="Arakaki Y."/>
            <person name="Hanschen E.R."/>
            <person name="Ferris P.J."/>
            <person name="Michod R.E."/>
            <person name="Olson B.J.S.C."/>
            <person name="Nozaki H."/>
            <person name="Durand P.M."/>
        </authorList>
    </citation>
    <scope>NUCLEOTIDE SEQUENCE [LARGE SCALE GENOMIC DNA]</scope>
    <source>
        <strain evidence="2 3">NIES-571</strain>
    </source>
</reference>
<sequence length="378" mass="37162">MDLDEGKEDTANPQPVAAHQGSGQRAPSPAAETDALMPPGPEPEAGAPLLPLPAPLPLSAAAVAALTACPHLPSATTTTTTTTPGGGGGSTCVPDDATLQACRAQAALAELYCSMSDIELLSVPYDVYVPVSGPCLPGHRAAFACARPLSLGMNLMLQQPRRTMAAAEGCASGNGSGGGGGAGGGGEQWVVADAVCGQEELPGMLLCLMGAEAEGGGYGSGEPAGALGGLCAAAAATSAARLAARAIPASAAASSTALLLPLTSPTSPLVASAAGPQQHQTDADLLALLHGVLLASTPGILAAGTGGREAAAERLGALTSICRAEAARQHVLARMAGRMRRPPAFSHYLTTVAGTGLDGRELAVLQRMAVYGAGTGQS</sequence>
<organism evidence="2 3">
    <name type="scientific">Tetrabaena socialis</name>
    <dbReference type="NCBI Taxonomy" id="47790"/>
    <lineage>
        <taxon>Eukaryota</taxon>
        <taxon>Viridiplantae</taxon>
        <taxon>Chlorophyta</taxon>
        <taxon>core chlorophytes</taxon>
        <taxon>Chlorophyceae</taxon>
        <taxon>CS clade</taxon>
        <taxon>Chlamydomonadales</taxon>
        <taxon>Tetrabaenaceae</taxon>
        <taxon>Tetrabaena</taxon>
    </lineage>
</organism>
<accession>A0A2J7ZYD1</accession>
<gene>
    <name evidence="2" type="ORF">TSOC_008456</name>
</gene>
<evidence type="ECO:0000256" key="1">
    <source>
        <dbReference type="SAM" id="MobiDB-lite"/>
    </source>
</evidence>
<dbReference type="OrthoDB" id="552321at2759"/>
<feature type="region of interest" description="Disordered" evidence="1">
    <location>
        <begin position="1"/>
        <end position="51"/>
    </location>
</feature>
<protein>
    <submittedName>
        <fullName evidence="2">Uncharacterized protein</fullName>
    </submittedName>
</protein>
<name>A0A2J7ZYD1_9CHLO</name>
<dbReference type="EMBL" id="PGGS01000318">
    <property type="protein sequence ID" value="PNH05279.1"/>
    <property type="molecule type" value="Genomic_DNA"/>
</dbReference>